<evidence type="ECO:0000256" key="5">
    <source>
        <dbReference type="SAM" id="SignalP"/>
    </source>
</evidence>
<organism evidence="7 8">
    <name type="scientific">Fulvimonas yonginensis</name>
    <dbReference type="NCBI Taxonomy" id="1495200"/>
    <lineage>
        <taxon>Bacteria</taxon>
        <taxon>Pseudomonadati</taxon>
        <taxon>Pseudomonadota</taxon>
        <taxon>Gammaproteobacteria</taxon>
        <taxon>Lysobacterales</taxon>
        <taxon>Rhodanobacteraceae</taxon>
        <taxon>Fulvimonas</taxon>
    </lineage>
</organism>
<evidence type="ECO:0000313" key="7">
    <source>
        <dbReference type="EMBL" id="MEI7036646.1"/>
    </source>
</evidence>
<evidence type="ECO:0000313" key="8">
    <source>
        <dbReference type="Proteomes" id="UP001381174"/>
    </source>
</evidence>
<keyword evidence="8" id="KW-1185">Reference proteome</keyword>
<comment type="subcellular location">
    <subcellularLocation>
        <location evidence="1">Cell envelope</location>
    </subcellularLocation>
</comment>
<feature type="signal peptide" evidence="5">
    <location>
        <begin position="1"/>
        <end position="18"/>
    </location>
</feature>
<sequence length="330" mass="35973">MRTLLLLSLLLLATSLWADSGQQRAETAGRGLVGTPAPDLVLTTIDGKRIDLAQLYDKKAVYLKFWATWCVPCREQMPHFERTYERAGDDLAVIAIDVGFEDSVAQVRRYRREMGLKMPIVFDTDGALGQAFHLRVTPQHVVIGRDGRIAYVGHEADARLEAALAAARRAPAAAVAGDPLRPASTRPVERLPALAIPTLGGGVFRLGAPQPTALVFLSPWCESYLAASRPAYAAECRAMREQVTALARRPGVRWLGIASGLWADPDDLAAWRRQHAIGWPLALDADGALFRRFGVMHVPTVLLADAQGRIVARVEQHAQLAAAVREVAAR</sequence>
<dbReference type="Proteomes" id="UP001381174">
    <property type="component" value="Unassembled WGS sequence"/>
</dbReference>
<dbReference type="InterPro" id="IPR050553">
    <property type="entry name" value="Thioredoxin_ResA/DsbE_sf"/>
</dbReference>
<evidence type="ECO:0000256" key="2">
    <source>
        <dbReference type="ARBA" id="ARBA00022748"/>
    </source>
</evidence>
<proteinExistence type="predicted"/>
<dbReference type="Gene3D" id="3.40.30.10">
    <property type="entry name" value="Glutaredoxin"/>
    <property type="match status" value="2"/>
</dbReference>
<keyword evidence="5" id="KW-0732">Signal</keyword>
<feature type="domain" description="Thioredoxin" evidence="6">
    <location>
        <begin position="31"/>
        <end position="169"/>
    </location>
</feature>
<keyword evidence="4" id="KW-0676">Redox-active center</keyword>
<dbReference type="CDD" id="cd02966">
    <property type="entry name" value="TlpA_like_family"/>
    <property type="match status" value="2"/>
</dbReference>
<dbReference type="InterPro" id="IPR013766">
    <property type="entry name" value="Thioredoxin_domain"/>
</dbReference>
<protein>
    <submittedName>
        <fullName evidence="7">TlpA disulfide reductase family protein</fullName>
    </submittedName>
</protein>
<dbReference type="RefSeq" id="WP_336807273.1">
    <property type="nucleotide sequence ID" value="NZ_JBBBNY010000004.1"/>
</dbReference>
<dbReference type="PROSITE" id="PS51352">
    <property type="entry name" value="THIOREDOXIN_2"/>
    <property type="match status" value="1"/>
</dbReference>
<comment type="caution">
    <text evidence="7">The sequence shown here is derived from an EMBL/GenBank/DDBJ whole genome shotgun (WGS) entry which is preliminary data.</text>
</comment>
<evidence type="ECO:0000256" key="1">
    <source>
        <dbReference type="ARBA" id="ARBA00004196"/>
    </source>
</evidence>
<keyword evidence="2" id="KW-0201">Cytochrome c-type biogenesis</keyword>
<reference evidence="7 8" key="1">
    <citation type="journal article" date="2014" name="Int. J. Syst. Evol. Microbiol.">
        <title>Fulvimonas yonginensis sp. nov., isolated from greenhouse soil, and emended description of the genus Fulvimonas.</title>
        <authorList>
            <person name="Ahn J.H."/>
            <person name="Kim S.J."/>
            <person name="Weon H.Y."/>
            <person name="Hong S.B."/>
            <person name="Seok S.J."/>
            <person name="Kwon S.W."/>
        </authorList>
    </citation>
    <scope>NUCLEOTIDE SEQUENCE [LARGE SCALE GENOMIC DNA]</scope>
    <source>
        <strain evidence="7 8">KACC 16952</strain>
    </source>
</reference>
<evidence type="ECO:0000259" key="6">
    <source>
        <dbReference type="PROSITE" id="PS51352"/>
    </source>
</evidence>
<dbReference type="InterPro" id="IPR036249">
    <property type="entry name" value="Thioredoxin-like_sf"/>
</dbReference>
<accession>A0ABU8JBS3</accession>
<keyword evidence="3" id="KW-1015">Disulfide bond</keyword>
<evidence type="ECO:0000256" key="3">
    <source>
        <dbReference type="ARBA" id="ARBA00023157"/>
    </source>
</evidence>
<gene>
    <name evidence="7" type="ORF">WAT24_07755</name>
</gene>
<name>A0ABU8JBS3_9GAMM</name>
<dbReference type="EMBL" id="JBBBNY010000004">
    <property type="protein sequence ID" value="MEI7036646.1"/>
    <property type="molecule type" value="Genomic_DNA"/>
</dbReference>
<evidence type="ECO:0000256" key="4">
    <source>
        <dbReference type="ARBA" id="ARBA00023284"/>
    </source>
</evidence>
<dbReference type="InterPro" id="IPR000866">
    <property type="entry name" value="AhpC/TSA"/>
</dbReference>
<dbReference type="SUPFAM" id="SSF52833">
    <property type="entry name" value="Thioredoxin-like"/>
    <property type="match status" value="2"/>
</dbReference>
<dbReference type="Pfam" id="PF00578">
    <property type="entry name" value="AhpC-TSA"/>
    <property type="match status" value="1"/>
</dbReference>
<dbReference type="PANTHER" id="PTHR42852">
    <property type="entry name" value="THIOL:DISULFIDE INTERCHANGE PROTEIN DSBE"/>
    <property type="match status" value="1"/>
</dbReference>
<feature type="chain" id="PRO_5045962878" evidence="5">
    <location>
        <begin position="19"/>
        <end position="330"/>
    </location>
</feature>
<dbReference type="PANTHER" id="PTHR42852:SF6">
    <property type="entry name" value="THIOL:DISULFIDE INTERCHANGE PROTEIN DSBE"/>
    <property type="match status" value="1"/>
</dbReference>